<reference evidence="3 4" key="1">
    <citation type="submission" date="2016-01" db="EMBL/GenBank/DDBJ databases">
        <authorList>
            <person name="Oliw E.H."/>
        </authorList>
    </citation>
    <scope>NUCLEOTIDE SEQUENCE [LARGE SCALE GENOMIC DNA]</scope>
    <source>
        <strain evidence="3">LMG 27134</strain>
    </source>
</reference>
<name>A0A158FHF2_9BURK</name>
<dbReference type="AlphaFoldDB" id="A0A158FHF2"/>
<evidence type="ECO:0000256" key="2">
    <source>
        <dbReference type="SAM" id="SignalP"/>
    </source>
</evidence>
<accession>A0A158FHF2</accession>
<dbReference type="EMBL" id="FCOK02000005">
    <property type="protein sequence ID" value="SAL19043.1"/>
    <property type="molecule type" value="Genomic_DNA"/>
</dbReference>
<feature type="signal peptide" evidence="2">
    <location>
        <begin position="1"/>
        <end position="21"/>
    </location>
</feature>
<evidence type="ECO:0000313" key="4">
    <source>
        <dbReference type="Proteomes" id="UP000054683"/>
    </source>
</evidence>
<protein>
    <recommendedName>
        <fullName evidence="5">DUF4148 domain-containing protein</fullName>
    </recommendedName>
</protein>
<organism evidence="3 4">
    <name type="scientific">Caballeronia udeis</name>
    <dbReference type="NCBI Taxonomy" id="1232866"/>
    <lineage>
        <taxon>Bacteria</taxon>
        <taxon>Pseudomonadati</taxon>
        <taxon>Pseudomonadota</taxon>
        <taxon>Betaproteobacteria</taxon>
        <taxon>Burkholderiales</taxon>
        <taxon>Burkholderiaceae</taxon>
        <taxon>Caballeronia</taxon>
    </lineage>
</organism>
<keyword evidence="2" id="KW-0732">Signal</keyword>
<dbReference type="Proteomes" id="UP000054683">
    <property type="component" value="Unassembled WGS sequence"/>
</dbReference>
<evidence type="ECO:0008006" key="5">
    <source>
        <dbReference type="Google" id="ProtNLM"/>
    </source>
</evidence>
<proteinExistence type="predicted"/>
<feature type="chain" id="PRO_5008501507" description="DUF4148 domain-containing protein" evidence="2">
    <location>
        <begin position="22"/>
        <end position="89"/>
    </location>
</feature>
<sequence>MKYLTLAVAGALIAVASQVYAGEYDTAKGTPGDNSTMASQADSAPTQPAAPMKSNAAPVGKTRAEVYDELMRAKQDGSLDRLNALYGGG</sequence>
<evidence type="ECO:0000313" key="3">
    <source>
        <dbReference type="EMBL" id="SAL19043.1"/>
    </source>
</evidence>
<dbReference type="RefSeq" id="WP_062083036.1">
    <property type="nucleotide sequence ID" value="NZ_FCOK02000005.1"/>
</dbReference>
<feature type="region of interest" description="Disordered" evidence="1">
    <location>
        <begin position="24"/>
        <end position="58"/>
    </location>
</feature>
<gene>
    <name evidence="3" type="ORF">AWB69_01134</name>
</gene>
<feature type="compositionally biased region" description="Polar residues" evidence="1">
    <location>
        <begin position="32"/>
        <end position="46"/>
    </location>
</feature>
<evidence type="ECO:0000256" key="1">
    <source>
        <dbReference type="SAM" id="MobiDB-lite"/>
    </source>
</evidence>